<accession>U4LE37</accession>
<feature type="region of interest" description="Disordered" evidence="1">
    <location>
        <begin position="204"/>
        <end position="223"/>
    </location>
</feature>
<organism evidence="2 3">
    <name type="scientific">Pyronema omphalodes (strain CBS 100304)</name>
    <name type="common">Pyronema confluens</name>
    <dbReference type="NCBI Taxonomy" id="1076935"/>
    <lineage>
        <taxon>Eukaryota</taxon>
        <taxon>Fungi</taxon>
        <taxon>Dikarya</taxon>
        <taxon>Ascomycota</taxon>
        <taxon>Pezizomycotina</taxon>
        <taxon>Pezizomycetes</taxon>
        <taxon>Pezizales</taxon>
        <taxon>Pyronemataceae</taxon>
        <taxon>Pyronema</taxon>
    </lineage>
</organism>
<dbReference type="AlphaFoldDB" id="U4LE37"/>
<evidence type="ECO:0000313" key="2">
    <source>
        <dbReference type="EMBL" id="CCX30138.1"/>
    </source>
</evidence>
<gene>
    <name evidence="2" type="ORF">PCON_08240</name>
</gene>
<keyword evidence="3" id="KW-1185">Reference proteome</keyword>
<feature type="compositionally biased region" description="Acidic residues" evidence="1">
    <location>
        <begin position="80"/>
        <end position="116"/>
    </location>
</feature>
<proteinExistence type="predicted"/>
<feature type="region of interest" description="Disordered" evidence="1">
    <location>
        <begin position="1"/>
        <end position="125"/>
    </location>
</feature>
<name>U4LE37_PYROM</name>
<feature type="compositionally biased region" description="Acidic residues" evidence="1">
    <location>
        <begin position="41"/>
        <end position="64"/>
    </location>
</feature>
<protein>
    <submittedName>
        <fullName evidence="2">Uncharacterized protein</fullName>
    </submittedName>
</protein>
<dbReference type="EMBL" id="HF935427">
    <property type="protein sequence ID" value="CCX30138.1"/>
    <property type="molecule type" value="Genomic_DNA"/>
</dbReference>
<evidence type="ECO:0000313" key="3">
    <source>
        <dbReference type="Proteomes" id="UP000018144"/>
    </source>
</evidence>
<evidence type="ECO:0000256" key="1">
    <source>
        <dbReference type="SAM" id="MobiDB-lite"/>
    </source>
</evidence>
<dbReference type="Proteomes" id="UP000018144">
    <property type="component" value="Unassembled WGS sequence"/>
</dbReference>
<reference evidence="2 3" key="1">
    <citation type="journal article" date="2013" name="PLoS Genet.">
        <title>The genome and development-dependent transcriptomes of Pyronema confluens: a window into fungal evolution.</title>
        <authorList>
            <person name="Traeger S."/>
            <person name="Altegoer F."/>
            <person name="Freitag M."/>
            <person name="Gabaldon T."/>
            <person name="Kempken F."/>
            <person name="Kumar A."/>
            <person name="Marcet-Houben M."/>
            <person name="Poggeler S."/>
            <person name="Stajich J.E."/>
            <person name="Nowrousian M."/>
        </authorList>
    </citation>
    <scope>NUCLEOTIDE SEQUENCE [LARGE SCALE GENOMIC DNA]</scope>
    <source>
        <strain evidence="3">CBS 100304</strain>
        <tissue evidence="2">Vegetative mycelium</tissue>
    </source>
</reference>
<sequence length="223" mass="25595">MSLQEEQVGQAESRKEQVESLQDPVESSEYCEPEVLLQQEELSELEEPEDSSESEESSDSDAGLEVEALVPGFAALTLENTEDAEESSDTEDTEEIEDAEDPDADTEELKDSEDPDVPPASPLIVPDFSTEEEFHRWLWEKMNTSFNQSDWPSVSIKSRQWLYNKMILDLPVFGNTNFQDYWETTRRFVWSHFRATQSRSKGKCCGMHDHSRMGPQMDDDHDD</sequence>